<dbReference type="PANTHER" id="PTHR46795">
    <property type="entry name" value="ABC TRANSPORTER PERMEASE-RELATED-RELATED"/>
    <property type="match status" value="1"/>
</dbReference>
<feature type="transmembrane region" description="Helical" evidence="6">
    <location>
        <begin position="282"/>
        <end position="307"/>
    </location>
</feature>
<feature type="transmembrane region" description="Helical" evidence="6">
    <location>
        <begin position="195"/>
        <end position="213"/>
    </location>
</feature>
<dbReference type="PIRSF" id="PIRSF018968">
    <property type="entry name" value="ABC_permease_BceB"/>
    <property type="match status" value="1"/>
</dbReference>
<comment type="subcellular location">
    <subcellularLocation>
        <location evidence="1 6">Cell membrane</location>
        <topology evidence="1 6">Multi-pass membrane protein</topology>
    </subcellularLocation>
</comment>
<evidence type="ECO:0000313" key="8">
    <source>
        <dbReference type="EMBL" id="EFW89352.1"/>
    </source>
</evidence>
<feature type="transmembrane region" description="Helical" evidence="6">
    <location>
        <begin position="20"/>
        <end position="43"/>
    </location>
</feature>
<comment type="caution">
    <text evidence="8">The sequence shown here is derived from an EMBL/GenBank/DDBJ whole genome shotgun (WGS) entry which is preliminary data.</text>
</comment>
<dbReference type="Proteomes" id="UP000005699">
    <property type="component" value="Unassembled WGS sequence"/>
</dbReference>
<evidence type="ECO:0000259" key="7">
    <source>
        <dbReference type="Pfam" id="PF02687"/>
    </source>
</evidence>
<protein>
    <recommendedName>
        <fullName evidence="7">ABC3 transporter permease C-terminal domain-containing protein</fullName>
    </recommendedName>
</protein>
<feature type="transmembrane region" description="Helical" evidence="6">
    <location>
        <begin position="534"/>
        <end position="562"/>
    </location>
</feature>
<dbReference type="InterPro" id="IPR003838">
    <property type="entry name" value="ABC3_permease_C"/>
</dbReference>
<dbReference type="AlphaFoldDB" id="E8JN85"/>
<dbReference type="InterPro" id="IPR052536">
    <property type="entry name" value="ABC-4_Integral_Memb_Prot"/>
</dbReference>
<dbReference type="GO" id="GO:0055085">
    <property type="term" value="P:transmembrane transport"/>
    <property type="evidence" value="ECO:0007669"/>
    <property type="project" value="UniProtKB-UniRule"/>
</dbReference>
<feature type="transmembrane region" description="Helical" evidence="6">
    <location>
        <begin position="150"/>
        <end position="174"/>
    </location>
</feature>
<evidence type="ECO:0000256" key="6">
    <source>
        <dbReference type="PIRNR" id="PIRNR018968"/>
    </source>
</evidence>
<feature type="transmembrane region" description="Helical" evidence="6">
    <location>
        <begin position="100"/>
        <end position="130"/>
    </location>
</feature>
<feature type="transmembrane region" description="Helical" evidence="6">
    <location>
        <begin position="55"/>
        <end position="79"/>
    </location>
</feature>
<keyword evidence="5 6" id="KW-0472">Membrane</keyword>
<evidence type="ECO:0000256" key="5">
    <source>
        <dbReference type="ARBA" id="ARBA00023136"/>
    </source>
</evidence>
<evidence type="ECO:0000256" key="4">
    <source>
        <dbReference type="ARBA" id="ARBA00022989"/>
    </source>
</evidence>
<comment type="similarity">
    <text evidence="6">Belongs to the ABC-4 integral membrane protein family.</text>
</comment>
<dbReference type="InterPro" id="IPR027022">
    <property type="entry name" value="ABC_permease_BceB-typ"/>
</dbReference>
<organism evidence="8 9">
    <name type="scientific">Streptococcus equinus ATCC 9812</name>
    <dbReference type="NCBI Taxonomy" id="525379"/>
    <lineage>
        <taxon>Bacteria</taxon>
        <taxon>Bacillati</taxon>
        <taxon>Bacillota</taxon>
        <taxon>Bacilli</taxon>
        <taxon>Lactobacillales</taxon>
        <taxon>Streptococcaceae</taxon>
        <taxon>Streptococcus</taxon>
    </lineage>
</organism>
<keyword evidence="3 6" id="KW-0812">Transmembrane</keyword>
<feature type="transmembrane region" description="Helical" evidence="6">
    <location>
        <begin position="597"/>
        <end position="618"/>
    </location>
</feature>
<feature type="domain" description="ABC3 transporter permease C-terminal" evidence="7">
    <location>
        <begin position="59"/>
        <end position="176"/>
    </location>
</feature>
<dbReference type="HOGENOM" id="CLU_022800_2_3_9"/>
<dbReference type="GO" id="GO:0005886">
    <property type="term" value="C:plasma membrane"/>
    <property type="evidence" value="ECO:0007669"/>
    <property type="project" value="UniProtKB-SubCell"/>
</dbReference>
<evidence type="ECO:0000256" key="2">
    <source>
        <dbReference type="ARBA" id="ARBA00022475"/>
    </source>
</evidence>
<dbReference type="eggNOG" id="COG0577">
    <property type="taxonomic scope" value="Bacteria"/>
</dbReference>
<sequence length="664" mass="75236">MSKMFYAKLAWSNLKKSFNIFAPFLLASIVLFILDCSTLLILYSPISDDMQYSNSVLGLAIIVLMIFTIIMEVYSYNFLLKQRSKEFGLYNILGMNHKQVNLVSTIELILSFVAIIILGSVLSAIFSQLFYLIFVNLLHYDKLILSLSPVAFILNIVAFAVIFVLLEIVNLITIHRSSPLSLFKRQEKGEKEPRGNIIFALLSLICLGSGYYLSVTSEKIAALVVVYRFFIAVVLVIIGTYLFYISFMAWYLKHRRKNKKYFYTPEHFVTTSQMIFRMKQNAVGLANITLLAIMSFVAIATTTSLYVSGQNQLDTLFPEQTQITLTNYINSNDDSKTLTEGDFTDILKRQVSDKLGKSNDDFLTYQSDLAAFSVPTGKSMKLTDNDVKHPNVNAFGSVYMTTQDDFRALGNNTPILKDGQIAFYKQKGDSQLEELTLFDKTFKNVKNFKSATFPEFGNSYNPCVIIFSSDSELTEVENLFEAHRMPMQENLIAYGDLTKNEVNQISKDMVLPDDDVHQEVQGIIETKENFRNEMYAITGGFLFTGFLLGLSFLLGAALIIYYKQLTEGIEDKKSYKILQEVGMSKEAVKKAINSQTLLVFFMPLGIAIVHFIFALTMLKQMLLLFGVTGSSMIIVSGITILGLIIVYFLIYKFTSRTYYKAIER</sequence>
<accession>E8JN85</accession>
<evidence type="ECO:0000256" key="1">
    <source>
        <dbReference type="ARBA" id="ARBA00004651"/>
    </source>
</evidence>
<evidence type="ECO:0000313" key="9">
    <source>
        <dbReference type="Proteomes" id="UP000005699"/>
    </source>
</evidence>
<reference evidence="8 9" key="1">
    <citation type="submission" date="2010-12" db="EMBL/GenBank/DDBJ databases">
        <authorList>
            <person name="Muzny D."/>
            <person name="Qin X."/>
            <person name="Deng J."/>
            <person name="Jiang H."/>
            <person name="Liu Y."/>
            <person name="Qu J."/>
            <person name="Song X.-Z."/>
            <person name="Zhang L."/>
            <person name="Thornton R."/>
            <person name="Coyle M."/>
            <person name="Francisco L."/>
            <person name="Jackson L."/>
            <person name="Javaid M."/>
            <person name="Korchina V."/>
            <person name="Kovar C."/>
            <person name="Mata R."/>
            <person name="Mathew T."/>
            <person name="Ngo R."/>
            <person name="Nguyen L."/>
            <person name="Nguyen N."/>
            <person name="Okwuonu G."/>
            <person name="Ongeri F."/>
            <person name="Pham C."/>
            <person name="Simmons D."/>
            <person name="Wilczek-Boney K."/>
            <person name="Hale W."/>
            <person name="Jakkamsetti A."/>
            <person name="Pham P."/>
            <person name="Ruth R."/>
            <person name="San Lucas F."/>
            <person name="Warren J."/>
            <person name="Zhang J."/>
            <person name="Zhao Z."/>
            <person name="Zhou C."/>
            <person name="Zhu D."/>
            <person name="Lee S."/>
            <person name="Bess C."/>
            <person name="Blankenburg K."/>
            <person name="Forbes L."/>
            <person name="Fu Q."/>
            <person name="Gubbala S."/>
            <person name="Hirani K."/>
            <person name="Jayaseelan J.C."/>
            <person name="Lara F."/>
            <person name="Munidasa M."/>
            <person name="Palculict T."/>
            <person name="Patil S."/>
            <person name="Pu L.-L."/>
            <person name="Saada N."/>
            <person name="Tang L."/>
            <person name="Weissenberger G."/>
            <person name="Zhu Y."/>
            <person name="Hemphill L."/>
            <person name="Shang Y."/>
            <person name="Youmans B."/>
            <person name="Ayvaz T."/>
            <person name="Ross M."/>
            <person name="Santibanez J."/>
            <person name="Aqrawi P."/>
            <person name="Gross S."/>
            <person name="Joshi V."/>
            <person name="Fowler G."/>
            <person name="Nazareth L."/>
            <person name="Reid J."/>
            <person name="Worley K."/>
            <person name="Petrosino J."/>
            <person name="Highlander S."/>
            <person name="Gibbs R."/>
        </authorList>
    </citation>
    <scope>NUCLEOTIDE SEQUENCE [LARGE SCALE GENOMIC DNA]</scope>
    <source>
        <strain evidence="8 9">ATCC 9812</strain>
    </source>
</reference>
<name>E8JN85_STREI</name>
<evidence type="ECO:0000256" key="3">
    <source>
        <dbReference type="ARBA" id="ARBA00022692"/>
    </source>
</evidence>
<proteinExistence type="inferred from homology"/>
<gene>
    <name evidence="8" type="ORF">HMPREF0819_0458</name>
</gene>
<feature type="transmembrane region" description="Helical" evidence="6">
    <location>
        <begin position="624"/>
        <end position="650"/>
    </location>
</feature>
<keyword evidence="2 6" id="KW-1003">Cell membrane</keyword>
<dbReference type="EMBL" id="AEVB01000010">
    <property type="protein sequence ID" value="EFW89352.1"/>
    <property type="molecule type" value="Genomic_DNA"/>
</dbReference>
<keyword evidence="4 6" id="KW-1133">Transmembrane helix</keyword>
<dbReference type="Pfam" id="PF02687">
    <property type="entry name" value="FtsX"/>
    <property type="match status" value="1"/>
</dbReference>
<dbReference type="PANTHER" id="PTHR46795:SF3">
    <property type="entry name" value="ABC TRANSPORTER PERMEASE"/>
    <property type="match status" value="1"/>
</dbReference>
<feature type="transmembrane region" description="Helical" evidence="6">
    <location>
        <begin position="225"/>
        <end position="252"/>
    </location>
</feature>
<keyword evidence="6" id="KW-0813">Transport</keyword>